<dbReference type="InterPro" id="IPR002641">
    <property type="entry name" value="PNPLA_dom"/>
</dbReference>
<dbReference type="GO" id="GO:0047499">
    <property type="term" value="F:calcium-independent phospholipase A2 activity"/>
    <property type="evidence" value="ECO:0007669"/>
    <property type="project" value="TreeGrafter"/>
</dbReference>
<comment type="caution">
    <text evidence="6">The sequence shown here is derived from an EMBL/GenBank/DDBJ whole genome shotgun (WGS) entry which is preliminary data.</text>
</comment>
<dbReference type="Pfam" id="PF01734">
    <property type="entry name" value="Patatin"/>
    <property type="match status" value="1"/>
</dbReference>
<protein>
    <submittedName>
        <fullName evidence="6">Calcium-independent phospholipase A2-gamma</fullName>
    </submittedName>
</protein>
<feature type="active site" description="Nucleophile" evidence="4">
    <location>
        <position position="314"/>
    </location>
</feature>
<dbReference type="SUPFAM" id="SSF52151">
    <property type="entry name" value="FabD/lysophospholipase-like"/>
    <property type="match status" value="1"/>
</dbReference>
<feature type="short sequence motif" description="GXSXG" evidence="4">
    <location>
        <begin position="312"/>
        <end position="316"/>
    </location>
</feature>
<gene>
    <name evidence="6" type="ORF">BV898_02322</name>
</gene>
<dbReference type="PROSITE" id="PS51635">
    <property type="entry name" value="PNPLA"/>
    <property type="match status" value="1"/>
</dbReference>
<evidence type="ECO:0000256" key="3">
    <source>
        <dbReference type="ARBA" id="ARBA00023098"/>
    </source>
</evidence>
<reference evidence="7" key="1">
    <citation type="submission" date="2017-01" db="EMBL/GenBank/DDBJ databases">
        <title>Comparative genomics of anhydrobiosis in the tardigrade Hypsibius dujardini.</title>
        <authorList>
            <person name="Yoshida Y."/>
            <person name="Koutsovoulos G."/>
            <person name="Laetsch D."/>
            <person name="Stevens L."/>
            <person name="Kumar S."/>
            <person name="Horikawa D."/>
            <person name="Ishino K."/>
            <person name="Komine S."/>
            <person name="Tomita M."/>
            <person name="Blaxter M."/>
            <person name="Arakawa K."/>
        </authorList>
    </citation>
    <scope>NUCLEOTIDE SEQUENCE [LARGE SCALE GENOMIC DNA]</scope>
    <source>
        <strain evidence="7">Z151</strain>
    </source>
</reference>
<keyword evidence="2 4" id="KW-0442">Lipid degradation</keyword>
<sequence length="617" mass="68027">MAQEQRLAGIIKSLAQRLTVSDFPVAIPVSRLKIGATTVPTLKELSSTIAESVSGLAMRSKGTASAFIDNASEYLVWRPAVASALPPTSTKKIKPESLPVELTPQPESRNVKTPFDEAMREVYMSSSSRQFGELLSFSGTTVLLTDDDDVAEEKEEPKKPALLQKEIKATSKLISKADFPKRFVASKASVDSRTRGLIMAIRTARSSFSKMSRTEELTKHLLQYPDAKIEAVRIGAIPLLLGFVLGEDSVLKNQTCLTLSLLGYSFPPDAPGPRILSVDGGGARGVVALEILRELETLTGKAPCDLFDYFIGVSTGALVAAQLAAFKLSADESLDYYKRVCSHLFANDTLQGARRLILSHGYYDTKAWEDVLKKNMGEKMMVDLSRSMRSSRFAVVSSKMDEPDCTPYIFRSYGLPCGSASHYEGSSKHKVWEACRASTAAPGFFAEFRLDGIVHQDGGLLTNNPTAIGIHECRLLWPKEKIQAVVSVGTGRFKKSHEAQNKDVAQQLGTSWRSKITSIIASATDTEGIHTILQDLMPPSTYFRIQPLLSQDFGINISEPEQMDVLIKDSRKFVKDNPVLMRQIAEKLTAPRPSLRKANDWMALQRDCSDFNMYHKE</sequence>
<accession>A0A1W0X8V5</accession>
<evidence type="ECO:0000313" key="6">
    <source>
        <dbReference type="EMBL" id="OQV23976.1"/>
    </source>
</evidence>
<dbReference type="PANTHER" id="PTHR24185:SF1">
    <property type="entry name" value="CALCIUM-INDEPENDENT PHOSPHOLIPASE A2-GAMMA"/>
    <property type="match status" value="1"/>
</dbReference>
<keyword evidence="1 4" id="KW-0378">Hydrolase</keyword>
<proteinExistence type="predicted"/>
<dbReference type="GO" id="GO:0019369">
    <property type="term" value="P:arachidonate metabolic process"/>
    <property type="evidence" value="ECO:0007669"/>
    <property type="project" value="TreeGrafter"/>
</dbReference>
<dbReference type="InterPro" id="IPR016035">
    <property type="entry name" value="Acyl_Trfase/lysoPLipase"/>
</dbReference>
<organism evidence="6 7">
    <name type="scientific">Hypsibius exemplaris</name>
    <name type="common">Freshwater tardigrade</name>
    <dbReference type="NCBI Taxonomy" id="2072580"/>
    <lineage>
        <taxon>Eukaryota</taxon>
        <taxon>Metazoa</taxon>
        <taxon>Ecdysozoa</taxon>
        <taxon>Tardigrada</taxon>
        <taxon>Eutardigrada</taxon>
        <taxon>Parachela</taxon>
        <taxon>Hypsibioidea</taxon>
        <taxon>Hypsibiidae</taxon>
        <taxon>Hypsibius</taxon>
    </lineage>
</organism>
<dbReference type="OrthoDB" id="630895at2759"/>
<dbReference type="Gene3D" id="3.40.1090.10">
    <property type="entry name" value="Cytosolic phospholipase A2 catalytic domain"/>
    <property type="match status" value="1"/>
</dbReference>
<dbReference type="AlphaFoldDB" id="A0A1W0X8V5"/>
<feature type="short sequence motif" description="GXGXXG" evidence="4">
    <location>
        <begin position="280"/>
        <end position="285"/>
    </location>
</feature>
<feature type="domain" description="PNPLA" evidence="5">
    <location>
        <begin position="276"/>
        <end position="470"/>
    </location>
</feature>
<keyword evidence="7" id="KW-1185">Reference proteome</keyword>
<evidence type="ECO:0000313" key="7">
    <source>
        <dbReference type="Proteomes" id="UP000192578"/>
    </source>
</evidence>
<dbReference type="InterPro" id="IPR045217">
    <property type="entry name" value="PNPLA8-like"/>
</dbReference>
<dbReference type="EMBL" id="MTYJ01000009">
    <property type="protein sequence ID" value="OQV23976.1"/>
    <property type="molecule type" value="Genomic_DNA"/>
</dbReference>
<dbReference type="GO" id="GO:0016020">
    <property type="term" value="C:membrane"/>
    <property type="evidence" value="ECO:0007669"/>
    <property type="project" value="TreeGrafter"/>
</dbReference>
<dbReference type="CDD" id="cd07211">
    <property type="entry name" value="Pat_PNPLA8"/>
    <property type="match status" value="1"/>
</dbReference>
<dbReference type="PANTHER" id="PTHR24185">
    <property type="entry name" value="CALCIUM-INDEPENDENT PHOSPHOLIPASE A2-GAMMA"/>
    <property type="match status" value="1"/>
</dbReference>
<dbReference type="Proteomes" id="UP000192578">
    <property type="component" value="Unassembled WGS sequence"/>
</dbReference>
<evidence type="ECO:0000256" key="2">
    <source>
        <dbReference type="ARBA" id="ARBA00022963"/>
    </source>
</evidence>
<evidence type="ECO:0000259" key="5">
    <source>
        <dbReference type="PROSITE" id="PS51635"/>
    </source>
</evidence>
<feature type="short sequence motif" description="DGA/G" evidence="4">
    <location>
        <begin position="457"/>
        <end position="459"/>
    </location>
</feature>
<evidence type="ECO:0000256" key="1">
    <source>
        <dbReference type="ARBA" id="ARBA00022801"/>
    </source>
</evidence>
<feature type="active site" description="Proton acceptor" evidence="4">
    <location>
        <position position="457"/>
    </location>
</feature>
<dbReference type="GO" id="GO:0016042">
    <property type="term" value="P:lipid catabolic process"/>
    <property type="evidence" value="ECO:0007669"/>
    <property type="project" value="UniProtKB-UniRule"/>
</dbReference>
<name>A0A1W0X8V5_HYPEX</name>
<keyword evidence="3 4" id="KW-0443">Lipid metabolism</keyword>
<evidence type="ECO:0000256" key="4">
    <source>
        <dbReference type="PROSITE-ProRule" id="PRU01161"/>
    </source>
</evidence>